<evidence type="ECO:0000313" key="1">
    <source>
        <dbReference type="EMBL" id="MDQ0564925.1"/>
    </source>
</evidence>
<sequence>MERGKVILSLGEDGVYSVVLDPPDAGGLHPTVQSFSDIREARGAWGGLRLCLGRQKVDLTGEE</sequence>
<dbReference type="Proteomes" id="UP001238601">
    <property type="component" value="Unassembled WGS sequence"/>
</dbReference>
<proteinExistence type="predicted"/>
<organism evidence="1 2">
    <name type="scientific">Qipengyuania citrea</name>
    <dbReference type="NCBI Taxonomy" id="225971"/>
    <lineage>
        <taxon>Bacteria</taxon>
        <taxon>Pseudomonadati</taxon>
        <taxon>Pseudomonadota</taxon>
        <taxon>Alphaproteobacteria</taxon>
        <taxon>Sphingomonadales</taxon>
        <taxon>Erythrobacteraceae</taxon>
        <taxon>Qipengyuania</taxon>
    </lineage>
</organism>
<gene>
    <name evidence="1" type="ORF">QOZ97_000435</name>
</gene>
<protein>
    <submittedName>
        <fullName evidence="1">Uncharacterized protein</fullName>
    </submittedName>
</protein>
<accession>A0ABU0N679</accession>
<dbReference type="GeneID" id="93685276"/>
<name>A0ABU0N679_9SPHN</name>
<dbReference type="EMBL" id="JAUSWK010000001">
    <property type="protein sequence ID" value="MDQ0564925.1"/>
    <property type="molecule type" value="Genomic_DNA"/>
</dbReference>
<keyword evidence="2" id="KW-1185">Reference proteome</keyword>
<dbReference type="RefSeq" id="WP_160766988.1">
    <property type="nucleotide sequence ID" value="NZ_JAUSWK010000001.1"/>
</dbReference>
<comment type="caution">
    <text evidence="1">The sequence shown here is derived from an EMBL/GenBank/DDBJ whole genome shotgun (WGS) entry which is preliminary data.</text>
</comment>
<evidence type="ECO:0000313" key="2">
    <source>
        <dbReference type="Proteomes" id="UP001238601"/>
    </source>
</evidence>
<reference evidence="1 2" key="1">
    <citation type="submission" date="2023-07" db="EMBL/GenBank/DDBJ databases">
        <title>Genomic Encyclopedia of Type Strains, Phase IV (KMG-IV): sequencing the most valuable type-strain genomes for metagenomic binning, comparative biology and taxonomic classification.</title>
        <authorList>
            <person name="Goeker M."/>
        </authorList>
    </citation>
    <scope>NUCLEOTIDE SEQUENCE [LARGE SCALE GENOMIC DNA]</scope>
    <source>
        <strain evidence="1 2">DSM 14432</strain>
    </source>
</reference>